<comment type="caution">
    <text evidence="1">The sequence shown here is derived from an EMBL/GenBank/DDBJ whole genome shotgun (WGS) entry which is preliminary data.</text>
</comment>
<evidence type="ECO:0000313" key="2">
    <source>
        <dbReference type="Proteomes" id="UP000019754"/>
    </source>
</evidence>
<protein>
    <submittedName>
        <fullName evidence="1">Uncharacterized protein</fullName>
    </submittedName>
</protein>
<dbReference type="AlphaFoldDB" id="A0A022L5H8"/>
<keyword evidence="2" id="KW-1185">Reference proteome</keyword>
<name>A0A022L5H8_9MICO</name>
<dbReference type="EMBL" id="AORC01000002">
    <property type="protein sequence ID" value="EYT51283.1"/>
    <property type="molecule type" value="Genomic_DNA"/>
</dbReference>
<evidence type="ECO:0000313" key="1">
    <source>
        <dbReference type="EMBL" id="EYT51283.1"/>
    </source>
</evidence>
<reference evidence="1 2" key="1">
    <citation type="journal article" date="2013" name="Genome Announc.">
        <title>Draft genome sequence of an Actinobacterium, Brachybacterium muris strain UCD-AY4.</title>
        <authorList>
            <person name="Lo J.R."/>
            <person name="Lang J.M."/>
            <person name="Darling A.E."/>
            <person name="Eisen J.A."/>
            <person name="Coil D.A."/>
        </authorList>
    </citation>
    <scope>NUCLEOTIDE SEQUENCE [LARGE SCALE GENOMIC DNA]</scope>
    <source>
        <strain evidence="1 2">UCD-AY4</strain>
    </source>
</reference>
<dbReference type="HOGENOM" id="CLU_1902667_0_0_11"/>
<gene>
    <name evidence="1" type="ORF">D641_0101675</name>
</gene>
<sequence length="133" mass="15183">METHKRLGDKYIVAALASAEIAPYDDLVQLLEGEFAGYVDESAKCSLLVDQLLRELPSYPEAEDPRVLPLAERIGQLDGEFWVRRHRDNQLWRLWPLLADQASLTRIRALVRTPNIRRELAHLPREVTGPGES</sequence>
<proteinExistence type="predicted"/>
<accession>A0A022L5H8</accession>
<dbReference type="Proteomes" id="UP000019754">
    <property type="component" value="Unassembled WGS sequence"/>
</dbReference>
<organism evidence="1 2">
    <name type="scientific">Brachybacterium muris UCD-AY4</name>
    <dbReference type="NCBI Taxonomy" id="1249481"/>
    <lineage>
        <taxon>Bacteria</taxon>
        <taxon>Bacillati</taxon>
        <taxon>Actinomycetota</taxon>
        <taxon>Actinomycetes</taxon>
        <taxon>Micrococcales</taxon>
        <taxon>Dermabacteraceae</taxon>
        <taxon>Brachybacterium</taxon>
    </lineage>
</organism>